<reference evidence="4" key="1">
    <citation type="submission" date="2021-03" db="EMBL/GenBank/DDBJ databases">
        <title>Chromosome level genome of the anhydrobiotic midge Polypedilum vanderplanki.</title>
        <authorList>
            <person name="Yoshida Y."/>
            <person name="Kikawada T."/>
            <person name="Gusev O."/>
        </authorList>
    </citation>
    <scope>NUCLEOTIDE SEQUENCE</scope>
    <source>
        <strain evidence="4">NIAS01</strain>
        <tissue evidence="4">Whole body or cell culture</tissue>
    </source>
</reference>
<dbReference type="EMBL" id="JADBJN010000003">
    <property type="protein sequence ID" value="KAG5670340.1"/>
    <property type="molecule type" value="Genomic_DNA"/>
</dbReference>
<dbReference type="Gene3D" id="3.40.1280.10">
    <property type="match status" value="1"/>
</dbReference>
<feature type="domain" description="tRNA/rRNA methyltransferase SpoU type" evidence="3">
    <location>
        <begin position="1127"/>
        <end position="1268"/>
    </location>
</feature>
<comment type="caution">
    <text evidence="4">The sequence shown here is derived from an EMBL/GenBank/DDBJ whole genome shotgun (WGS) entry which is preliminary data.</text>
</comment>
<keyword evidence="5" id="KW-1185">Reference proteome</keyword>
<dbReference type="Proteomes" id="UP001107558">
    <property type="component" value="Chromosome 3"/>
</dbReference>
<protein>
    <recommendedName>
        <fullName evidence="3">tRNA/rRNA methyltransferase SpoU type domain-containing protein</fullName>
    </recommendedName>
</protein>
<proteinExistence type="predicted"/>
<evidence type="ECO:0000313" key="4">
    <source>
        <dbReference type="EMBL" id="KAG5670340.1"/>
    </source>
</evidence>
<dbReference type="SUPFAM" id="SSF75217">
    <property type="entry name" value="alpha/beta knot"/>
    <property type="match status" value="1"/>
</dbReference>
<evidence type="ECO:0000256" key="1">
    <source>
        <dbReference type="ARBA" id="ARBA00022603"/>
    </source>
</evidence>
<accession>A0A9J6BKH2</accession>
<dbReference type="GO" id="GO:0030488">
    <property type="term" value="P:tRNA methylation"/>
    <property type="evidence" value="ECO:0007669"/>
    <property type="project" value="InterPro"/>
</dbReference>
<dbReference type="GO" id="GO:0003723">
    <property type="term" value="F:RNA binding"/>
    <property type="evidence" value="ECO:0007669"/>
    <property type="project" value="InterPro"/>
</dbReference>
<gene>
    <name evidence="4" type="ORF">PVAND_000614</name>
</gene>
<dbReference type="OrthoDB" id="241340at2759"/>
<dbReference type="InterPro" id="IPR045330">
    <property type="entry name" value="TRM3/TARBP1"/>
</dbReference>
<dbReference type="PANTHER" id="PTHR12029:SF11">
    <property type="entry name" value="METHYLTRANSFERASE TARBP1-RELATED"/>
    <property type="match status" value="1"/>
</dbReference>
<organism evidence="4 5">
    <name type="scientific">Polypedilum vanderplanki</name>
    <name type="common">Sleeping chironomid midge</name>
    <dbReference type="NCBI Taxonomy" id="319348"/>
    <lineage>
        <taxon>Eukaryota</taxon>
        <taxon>Metazoa</taxon>
        <taxon>Ecdysozoa</taxon>
        <taxon>Arthropoda</taxon>
        <taxon>Hexapoda</taxon>
        <taxon>Insecta</taxon>
        <taxon>Pterygota</taxon>
        <taxon>Neoptera</taxon>
        <taxon>Endopterygota</taxon>
        <taxon>Diptera</taxon>
        <taxon>Nematocera</taxon>
        <taxon>Chironomoidea</taxon>
        <taxon>Chironomidae</taxon>
        <taxon>Chironominae</taxon>
        <taxon>Polypedilum</taxon>
        <taxon>Polypedilum</taxon>
    </lineage>
</organism>
<dbReference type="InterPro" id="IPR029026">
    <property type="entry name" value="tRNA_m1G_MTases_N"/>
</dbReference>
<dbReference type="InterPro" id="IPR001537">
    <property type="entry name" value="SpoU_MeTrfase"/>
</dbReference>
<evidence type="ECO:0000313" key="5">
    <source>
        <dbReference type="Proteomes" id="UP001107558"/>
    </source>
</evidence>
<dbReference type="CDD" id="cd18091">
    <property type="entry name" value="SpoU-like_TRM3-like"/>
    <property type="match status" value="1"/>
</dbReference>
<dbReference type="GO" id="GO:0016423">
    <property type="term" value="F:tRNA (guanine) methyltransferase activity"/>
    <property type="evidence" value="ECO:0007669"/>
    <property type="project" value="InterPro"/>
</dbReference>
<sequence>MDSYEYYLQFHQNKNEFMESIDAENSEKLCALKKLLVNKKILPNELMFWFELIKEMIVNDSNSNYILDEILEKTITSEQLSSLNNLLSTDCSVGNIRVLKKIINFALKEMSSFEGFLNKTCTYLVENMFKESPAHAYIVSLLKTLILSESQIKNFILKSIYEKCLESTAKIGLQNFCYFFDKMCDNCFFRNEHLKHIFKYFEINNSISNKQGVFLLKILIEKKLLIDEQNWKTFVIIMDALEESNHLSLPTLELLEKVNISNEFEVFWFIICKKILMHQTNLVRNWGLRYIMNINYQFNNEHILVILESLNSTLLFESEEEQLILYLQKFTQNNFSTIFEMLAEINWQTISFYHVLKIIQLFVETAKPIFSSEQLKHFQHQTKVIPKKIKNLTFRTAVQKFYSKILAVILEKSSISEVLQIMFNVFEINENSRNLDPCFDFIHKEDYDLIFNDDTPYRFMKYALIKLHIDRSLKEIKYSVRNVTNQRKLIMEAICIMNKNFVGYEEYPDELIHEIIDDMWTEITENRYENLRNSVEVLEIGLNFARNDIEQERIDQLIEMLNKIDAIRITNNDMNDVFDKVLSIIYRYRNKCDVSIFSKVDVSHKNIFTLYIECKRSLEENKSLNFYEDLINELENMLDKVSNEEEYMKIFELMEMLGSKIDVLNEEVFREKFIHLFEQFITAFKSSMVISIDFWKSILIMSFKLGEILNSSSEWTSRLENIFENFIDSFTFSDKLQFFHALLLTAKTTQYMASSSSKNSIIGFFKNCMAERIFEIDAMTPNEQVEYRLMSSFDNSIKEKLQFRLEAVKYLNENFQSDFNSTVRDKILLFAQISKKKPRYYPNSNIHRLKLRHYQPLLFCKTLDEEVIDFLIYELIHINNQLNIQYLLEILISYHKKNFLSILNDETSKLELKPQALKSIFSIAIMQIRSQCEFDIAEIMLNDIYHKIFPFSMGQNFGVRIYSLLTIVLSFEHIKSLKNFKITPTISKVEEFCEIINECVKQKNCLKYFNALKQDFRFVTPMSKLHSAEYFYHHIPFATKMPFDEIIHIAEHNENLIIADMLKVTDQVVINDEIEMTVETQSKDGSVNLQQKYVPFKYQIPGDQLINSLPDNFRFYDIEQESQNYELIVIASLVTRHPNLGGLARTCEIFGATNYVVDSLKSVENFEFKSLSKTAEKWIKISEVKHWQLFDYLIAMKQHGYKIVGAEQSGSSVSLLNADFPKKCVLLLGNENTGIPADLLSIMDIIIEIPQRGIVRSLNVHVTGAILIWEFAKKYSLNIK</sequence>
<evidence type="ECO:0000259" key="3">
    <source>
        <dbReference type="Pfam" id="PF00588"/>
    </source>
</evidence>
<dbReference type="PANTHER" id="PTHR12029">
    <property type="entry name" value="RNA METHYLTRANSFERASE"/>
    <property type="match status" value="1"/>
</dbReference>
<keyword evidence="2" id="KW-0808">Transferase</keyword>
<evidence type="ECO:0000256" key="2">
    <source>
        <dbReference type="ARBA" id="ARBA00022679"/>
    </source>
</evidence>
<name>A0A9J6BKH2_POLVA</name>
<dbReference type="InterPro" id="IPR044748">
    <property type="entry name" value="Trm3/TARBP1_C"/>
</dbReference>
<dbReference type="Pfam" id="PF00588">
    <property type="entry name" value="SpoU_methylase"/>
    <property type="match status" value="1"/>
</dbReference>
<dbReference type="InterPro" id="IPR029028">
    <property type="entry name" value="Alpha/beta_knot_MTases"/>
</dbReference>
<dbReference type="AlphaFoldDB" id="A0A9J6BKH2"/>
<keyword evidence="1" id="KW-0489">Methyltransferase</keyword>